<evidence type="ECO:0000256" key="2">
    <source>
        <dbReference type="ARBA" id="ARBA00022898"/>
    </source>
</evidence>
<dbReference type="SUPFAM" id="SSF50621">
    <property type="entry name" value="Alanine racemase C-terminal domain-like"/>
    <property type="match status" value="1"/>
</dbReference>
<evidence type="ECO:0000313" key="5">
    <source>
        <dbReference type="EMBL" id="CUO51175.1"/>
    </source>
</evidence>
<dbReference type="EMBL" id="CYYR01000038">
    <property type="protein sequence ID" value="CUO51175.1"/>
    <property type="molecule type" value="Genomic_DNA"/>
</dbReference>
<dbReference type="Pfam" id="PF02784">
    <property type="entry name" value="Orn_Arg_deC_N"/>
    <property type="match status" value="1"/>
</dbReference>
<dbReference type="SUPFAM" id="SSF51419">
    <property type="entry name" value="PLP-binding barrel"/>
    <property type="match status" value="1"/>
</dbReference>
<dbReference type="GO" id="GO:0008836">
    <property type="term" value="F:diaminopimelate decarboxylase activity"/>
    <property type="evidence" value="ECO:0007669"/>
    <property type="project" value="UniProtKB-EC"/>
</dbReference>
<dbReference type="EC" id="4.1.1.20" evidence="5"/>
<dbReference type="AlphaFoldDB" id="A0A174FSU3"/>
<comment type="cofactor">
    <cofactor evidence="1">
        <name>pyridoxal 5'-phosphate</name>
        <dbReference type="ChEBI" id="CHEBI:597326"/>
    </cofactor>
</comment>
<protein>
    <submittedName>
        <fullName evidence="5">Diaminopimelate decarboxylase</fullName>
        <ecNumber evidence="5">4.1.1.20</ecNumber>
    </submittedName>
</protein>
<dbReference type="InterPro" id="IPR022643">
    <property type="entry name" value="De-COase2_C"/>
</dbReference>
<dbReference type="RefSeq" id="WP_055303404.1">
    <property type="nucleotide sequence ID" value="NZ_CYYR01000038.1"/>
</dbReference>
<feature type="domain" description="Orn/DAP/Arg decarboxylase 2 C-terminal" evidence="3">
    <location>
        <begin position="258"/>
        <end position="358"/>
    </location>
</feature>
<dbReference type="GO" id="GO:0009089">
    <property type="term" value="P:lysine biosynthetic process via diaminopimelate"/>
    <property type="evidence" value="ECO:0007669"/>
    <property type="project" value="TreeGrafter"/>
</dbReference>
<dbReference type="Gene3D" id="2.40.37.10">
    <property type="entry name" value="Lyase, Ornithine Decarboxylase, Chain A, domain 1"/>
    <property type="match status" value="1"/>
</dbReference>
<dbReference type="Pfam" id="PF00278">
    <property type="entry name" value="Orn_DAP_Arg_deC"/>
    <property type="match status" value="1"/>
</dbReference>
<dbReference type="PANTHER" id="PTHR43727">
    <property type="entry name" value="DIAMINOPIMELATE DECARBOXYLASE"/>
    <property type="match status" value="1"/>
</dbReference>
<keyword evidence="5" id="KW-0456">Lyase</keyword>
<accession>A0A174FSU3</accession>
<organism evidence="5 6">
    <name type="scientific">Roseburia inulinivorans</name>
    <dbReference type="NCBI Taxonomy" id="360807"/>
    <lineage>
        <taxon>Bacteria</taxon>
        <taxon>Bacillati</taxon>
        <taxon>Bacillota</taxon>
        <taxon>Clostridia</taxon>
        <taxon>Lachnospirales</taxon>
        <taxon>Lachnospiraceae</taxon>
        <taxon>Roseburia</taxon>
    </lineage>
</organism>
<feature type="domain" description="Orn/DAP/Arg decarboxylase 2 N-terminal" evidence="4">
    <location>
        <begin position="25"/>
        <end position="257"/>
    </location>
</feature>
<dbReference type="InterPro" id="IPR029066">
    <property type="entry name" value="PLP-binding_barrel"/>
</dbReference>
<sequence length="407" mass="46770">MKDELIIRAADSFPTPFYLFDTDALQDRVKKITELLEGRASLCFAMKANPFLLRSLRNLVDRFEICSPGEYHIFEKCDMYDQGMIYSGVYKDRKTLWEALEKHAHDSLFTVESERHLRYLDEWTAENKKQVQILLRLTSGNQFGMDEETVCGIVRDRERYPFLEIVGIHYFSGTQKKKVQKIEKELLYLDAFCGKLLQEYGFKVEQLEYGPGAGISYFPSDKNVLSLEEMVCGIRDCIDQMKFEGTITLEMGRFIAALCGQYFTTICDIKSNGNENYVIVDGGIHQINYDGQLKGMYLPYMKQLSAHKVYEIPAQKTEEAQNIWNVCGALCTVNDVLCRQALLMPPQAGDVLVFERTGAYAAMEGMALFLSRDLPGVVMYSEERGMVEVRKKQDIYKYNCETHESVN</sequence>
<name>A0A174FSU3_9FIRM</name>
<evidence type="ECO:0000259" key="3">
    <source>
        <dbReference type="Pfam" id="PF00278"/>
    </source>
</evidence>
<proteinExistence type="predicted"/>
<gene>
    <name evidence="5" type="primary">lysA_2</name>
    <name evidence="5" type="ORF">ERS852392_03392</name>
</gene>
<dbReference type="Gene3D" id="3.20.20.10">
    <property type="entry name" value="Alanine racemase"/>
    <property type="match status" value="1"/>
</dbReference>
<evidence type="ECO:0000313" key="6">
    <source>
        <dbReference type="Proteomes" id="UP000095395"/>
    </source>
</evidence>
<dbReference type="Proteomes" id="UP000095395">
    <property type="component" value="Unassembled WGS sequence"/>
</dbReference>
<dbReference type="InterPro" id="IPR022644">
    <property type="entry name" value="De-COase2_N"/>
</dbReference>
<evidence type="ECO:0000259" key="4">
    <source>
        <dbReference type="Pfam" id="PF02784"/>
    </source>
</evidence>
<reference evidence="5 6" key="1">
    <citation type="submission" date="2015-09" db="EMBL/GenBank/DDBJ databases">
        <authorList>
            <consortium name="Pathogen Informatics"/>
        </authorList>
    </citation>
    <scope>NUCLEOTIDE SEQUENCE [LARGE SCALE GENOMIC DNA]</scope>
    <source>
        <strain evidence="5 6">2789STDY5608835</strain>
    </source>
</reference>
<dbReference type="InterPro" id="IPR009006">
    <property type="entry name" value="Ala_racemase/Decarboxylase_C"/>
</dbReference>
<dbReference type="PANTHER" id="PTHR43727:SF2">
    <property type="entry name" value="GROUP IV DECARBOXYLASE"/>
    <property type="match status" value="1"/>
</dbReference>
<keyword evidence="2" id="KW-0663">Pyridoxal phosphate</keyword>
<evidence type="ECO:0000256" key="1">
    <source>
        <dbReference type="ARBA" id="ARBA00001933"/>
    </source>
</evidence>